<dbReference type="EMBL" id="FKBS01000012">
    <property type="protein sequence ID" value="SAI07526.1"/>
    <property type="molecule type" value="Genomic_DNA"/>
</dbReference>
<sequence>MADRNDSDDLKVFRLDLPACDEDIAKLEIGSVVYMTGTIYTAREGVYQKVLGDGVPLPADLRTLSNVNFHCSPAAAPDGNGGYNVGAVTATASFRFSKWMDRWLALTGTRIVIGKGGMPHEDYARVMVPHGAVYLTTVGYGTGALLGRGIQRVREVHWLDELGIAQAMWIFDVKDFGPFIVESDVAGNSLFQQHGEQVNAGIDALYAGLKPPALHRYGETDDRKKEVM</sequence>
<reference evidence="4 5" key="1">
    <citation type="submission" date="2016-03" db="EMBL/GenBank/DDBJ databases">
        <authorList>
            <consortium name="Pathogen Informatics"/>
        </authorList>
    </citation>
    <scope>NUCLEOTIDE SEQUENCE [LARGE SCALE GENOMIC DNA]</scope>
    <source>
        <strain evidence="4 5">NCTC13364</strain>
    </source>
</reference>
<dbReference type="Pfam" id="PF05683">
    <property type="entry name" value="Fumerase_C"/>
    <property type="match status" value="1"/>
</dbReference>
<feature type="domain" description="Fe-S hydro-lyase tartrate dehydratase beta-type catalytic" evidence="3">
    <location>
        <begin position="9"/>
        <end position="193"/>
    </location>
</feature>
<evidence type="ECO:0000313" key="5">
    <source>
        <dbReference type="Proteomes" id="UP000077037"/>
    </source>
</evidence>
<evidence type="ECO:0000256" key="1">
    <source>
        <dbReference type="ARBA" id="ARBA00008876"/>
    </source>
</evidence>
<dbReference type="OrthoDB" id="9798978at2"/>
<protein>
    <submittedName>
        <fullName evidence="4">L-tartrate dehydratase, subunit B</fullName>
        <ecNumber evidence="4">4.2.1.32</ecNumber>
    </submittedName>
</protein>
<keyword evidence="2 4" id="KW-0456">Lyase</keyword>
<dbReference type="InterPro" id="IPR036660">
    <property type="entry name" value="Fe-S_hydroAse_TtdB_cat_sf"/>
</dbReference>
<evidence type="ECO:0000256" key="2">
    <source>
        <dbReference type="ARBA" id="ARBA00023239"/>
    </source>
</evidence>
<accession>A0A157MFD6</accession>
<gene>
    <name evidence="4" type="primary">ttdB</name>
    <name evidence="4" type="ORF">SAMEA1982600_01217</name>
</gene>
<dbReference type="RefSeq" id="WP_066410052.1">
    <property type="nucleotide sequence ID" value="NZ_FKBS01000012.1"/>
</dbReference>
<organism evidence="4 5">
    <name type="scientific">Bordetella ansorpii</name>
    <dbReference type="NCBI Taxonomy" id="288768"/>
    <lineage>
        <taxon>Bacteria</taxon>
        <taxon>Pseudomonadati</taxon>
        <taxon>Pseudomonadota</taxon>
        <taxon>Betaproteobacteria</taxon>
        <taxon>Burkholderiales</taxon>
        <taxon>Alcaligenaceae</taxon>
        <taxon>Bordetella</taxon>
    </lineage>
</organism>
<dbReference type="InterPro" id="IPR004647">
    <property type="entry name" value="Fe-S_hydro-lyase_TtdB-typ_cat"/>
</dbReference>
<dbReference type="SUPFAM" id="SSF117457">
    <property type="entry name" value="FumA C-terminal domain-like"/>
    <property type="match status" value="1"/>
</dbReference>
<comment type="similarity">
    <text evidence="1">Belongs to the class-I fumarase family.</text>
</comment>
<dbReference type="EC" id="4.2.1.32" evidence="4"/>
<dbReference type="Proteomes" id="UP000077037">
    <property type="component" value="Unassembled WGS sequence"/>
</dbReference>
<evidence type="ECO:0000313" key="4">
    <source>
        <dbReference type="EMBL" id="SAI07526.1"/>
    </source>
</evidence>
<dbReference type="Gene3D" id="3.20.130.10">
    <property type="entry name" value="Fe-S hydro-lyase, tartrate dehydratase beta-type, catalytic domain"/>
    <property type="match status" value="1"/>
</dbReference>
<dbReference type="AlphaFoldDB" id="A0A157MFD6"/>
<dbReference type="PANTHER" id="PTHR43351">
    <property type="entry name" value="L(+)-TARTRATE DEHYDRATASE SUBUNIT BETA"/>
    <property type="match status" value="1"/>
</dbReference>
<dbReference type="GO" id="GO:0008730">
    <property type="term" value="F:L(+)-tartrate dehydratase activity"/>
    <property type="evidence" value="ECO:0007669"/>
    <property type="project" value="UniProtKB-EC"/>
</dbReference>
<proteinExistence type="inferred from homology"/>
<name>A0A157MFD6_9BORD</name>
<evidence type="ECO:0000259" key="3">
    <source>
        <dbReference type="Pfam" id="PF05683"/>
    </source>
</evidence>
<dbReference type="PANTHER" id="PTHR43351:SF2">
    <property type="entry name" value="L(+)-TARTRATE DEHYDRATASE SUBUNIT BETA-RELATED"/>
    <property type="match status" value="1"/>
</dbReference>